<comment type="caution">
    <text evidence="3">The sequence shown here is derived from an EMBL/GenBank/DDBJ whole genome shotgun (WGS) entry which is preliminary data.</text>
</comment>
<feature type="region of interest" description="Disordered" evidence="1">
    <location>
        <begin position="1"/>
        <end position="25"/>
    </location>
</feature>
<evidence type="ECO:0000256" key="2">
    <source>
        <dbReference type="SAM" id="SignalP"/>
    </source>
</evidence>
<feature type="compositionally biased region" description="Pro residues" evidence="1">
    <location>
        <begin position="12"/>
        <end position="23"/>
    </location>
</feature>
<dbReference type="Proteomes" id="UP001423409">
    <property type="component" value="Unassembled WGS sequence"/>
</dbReference>
<sequence length="236" mass="24732">MRYAAGMTAPRPAAPPARPLPPGPRRRTWAAGLAALLLSGAAHAAGTPATAPTAPTCPADWRDLDPLDLRAAQVSVPRLTFTDARGTDQRATAPRGALLLQGPATGGRRCSYFVPTSGMPDRVTRGFVLDTQVRAVPPTTDLTGTWVRDANTGLTLTRTDGGPWTLTGSLTAALTDGSVGSANLNGPLRPDGSHWTYRDGRCEAQLHVVGQWVVAADNGRCAAPDVTFGGLYHHVR</sequence>
<feature type="chain" id="PRO_5047281364" evidence="2">
    <location>
        <begin position="45"/>
        <end position="236"/>
    </location>
</feature>
<dbReference type="EMBL" id="BAABQU010000003">
    <property type="protein sequence ID" value="GAA5438860.1"/>
    <property type="molecule type" value="Genomic_DNA"/>
</dbReference>
<proteinExistence type="predicted"/>
<accession>A0ABP9UB53</accession>
<evidence type="ECO:0000256" key="1">
    <source>
        <dbReference type="SAM" id="MobiDB-lite"/>
    </source>
</evidence>
<feature type="signal peptide" evidence="2">
    <location>
        <begin position="1"/>
        <end position="44"/>
    </location>
</feature>
<reference evidence="3 4" key="1">
    <citation type="submission" date="2024-02" db="EMBL/GenBank/DDBJ databases">
        <title>Deinococcus caeni NBRC 101312.</title>
        <authorList>
            <person name="Ichikawa N."/>
            <person name="Katano-Makiyama Y."/>
            <person name="Hidaka K."/>
        </authorList>
    </citation>
    <scope>NUCLEOTIDE SEQUENCE [LARGE SCALE GENOMIC DNA]</scope>
    <source>
        <strain evidence="3 4">NBRC 101312</strain>
    </source>
</reference>
<name>A0ABP9UB53_9DEIO</name>
<evidence type="ECO:0000313" key="3">
    <source>
        <dbReference type="EMBL" id="GAA5438860.1"/>
    </source>
</evidence>
<organism evidence="3 4">
    <name type="scientific">Deinococcus caeni</name>
    <dbReference type="NCBI Taxonomy" id="569127"/>
    <lineage>
        <taxon>Bacteria</taxon>
        <taxon>Thermotogati</taxon>
        <taxon>Deinococcota</taxon>
        <taxon>Deinococci</taxon>
        <taxon>Deinococcales</taxon>
        <taxon>Deinococcaceae</taxon>
        <taxon>Deinococcus</taxon>
    </lineage>
</organism>
<keyword evidence="2" id="KW-0732">Signal</keyword>
<keyword evidence="4" id="KW-1185">Reference proteome</keyword>
<gene>
    <name evidence="3" type="ORF">Dcae01_00353</name>
</gene>
<protein>
    <submittedName>
        <fullName evidence="3">Uncharacterized protein</fullName>
    </submittedName>
</protein>
<evidence type="ECO:0000313" key="4">
    <source>
        <dbReference type="Proteomes" id="UP001423409"/>
    </source>
</evidence>